<reference evidence="7 8" key="1">
    <citation type="journal article" date="2007" name="Int. J. Syst. Evol. Microbiol.">
        <title>Paenibacillus ginsengarvi sp. nov., isolated from soil from ginseng cultivation.</title>
        <authorList>
            <person name="Yoon M.H."/>
            <person name="Ten L.N."/>
            <person name="Im W.T."/>
        </authorList>
    </citation>
    <scope>NUCLEOTIDE SEQUENCE [LARGE SCALE GENOMIC DNA]</scope>
    <source>
        <strain evidence="7 8">KCTC 13059</strain>
    </source>
</reference>
<dbReference type="RefSeq" id="WP_120747138.1">
    <property type="nucleotide sequence ID" value="NZ_RBAH01000006.1"/>
</dbReference>
<feature type="transmembrane region" description="Helical" evidence="6">
    <location>
        <begin position="152"/>
        <end position="179"/>
    </location>
</feature>
<keyword evidence="4 6" id="KW-1133">Transmembrane helix</keyword>
<sequence>MEWLIGLAGSLVIAGAAYAKRSLSGSGFAAAVLLGTVLYGFGSAVWFGTLIAFFISSTLLSRWKRKAKEAAESSYEKSGRRDAGQVAANGGLALLLCVAGALWQHPLWWYAFLGVMASVTSDTWATEIGGLSRSRPRSILSGKHVPAGTSGGVSAVGLAASMAGGLFIGLIGWLLFTAIPGQPDPVAGTAAGSSGWTRLATWAVLGLVSGTIGSLADSLLGATVQTMYRCSVCGREIEQKRHCGRTAARIRGYAGWNNDAVNVAGSLAGGVAAVLLALAFYVLLP</sequence>
<feature type="transmembrane region" description="Helical" evidence="6">
    <location>
        <begin position="29"/>
        <end position="55"/>
    </location>
</feature>
<comment type="subcellular location">
    <subcellularLocation>
        <location evidence="1">Membrane</location>
        <topology evidence="1">Multi-pass membrane protein</topology>
    </subcellularLocation>
</comment>
<evidence type="ECO:0000256" key="6">
    <source>
        <dbReference type="SAM" id="Phobius"/>
    </source>
</evidence>
<feature type="transmembrane region" description="Helical" evidence="6">
    <location>
        <begin position="199"/>
        <end position="220"/>
    </location>
</feature>
<keyword evidence="3 6" id="KW-0812">Transmembrane</keyword>
<dbReference type="EMBL" id="RBAH01000006">
    <property type="protein sequence ID" value="RKN84932.1"/>
    <property type="molecule type" value="Genomic_DNA"/>
</dbReference>
<comment type="caution">
    <text evidence="7">The sequence shown here is derived from an EMBL/GenBank/DDBJ whole genome shotgun (WGS) entry which is preliminary data.</text>
</comment>
<accession>A0A3B0CIA9</accession>
<evidence type="ECO:0000256" key="3">
    <source>
        <dbReference type="ARBA" id="ARBA00022692"/>
    </source>
</evidence>
<dbReference type="PANTHER" id="PTHR13353:SF5">
    <property type="entry name" value="TRANSMEMBRANE PROTEIN 19"/>
    <property type="match status" value="1"/>
</dbReference>
<dbReference type="Pfam" id="PF01940">
    <property type="entry name" value="DUF92"/>
    <property type="match status" value="1"/>
</dbReference>
<dbReference type="Proteomes" id="UP000282311">
    <property type="component" value="Unassembled WGS sequence"/>
</dbReference>
<name>A0A3B0CIA9_9BACL</name>
<evidence type="ECO:0000256" key="4">
    <source>
        <dbReference type="ARBA" id="ARBA00022989"/>
    </source>
</evidence>
<keyword evidence="8" id="KW-1185">Reference proteome</keyword>
<protein>
    <submittedName>
        <fullName evidence="7">DUF92 domain-containing protein</fullName>
    </submittedName>
</protein>
<evidence type="ECO:0000313" key="7">
    <source>
        <dbReference type="EMBL" id="RKN84932.1"/>
    </source>
</evidence>
<organism evidence="7 8">
    <name type="scientific">Paenibacillus ginsengarvi</name>
    <dbReference type="NCBI Taxonomy" id="400777"/>
    <lineage>
        <taxon>Bacteria</taxon>
        <taxon>Bacillati</taxon>
        <taxon>Bacillota</taxon>
        <taxon>Bacilli</taxon>
        <taxon>Bacillales</taxon>
        <taxon>Paenibacillaceae</taxon>
        <taxon>Paenibacillus</taxon>
    </lineage>
</organism>
<dbReference type="OrthoDB" id="9808500at2"/>
<dbReference type="InterPro" id="IPR002794">
    <property type="entry name" value="DUF92_TMEM19"/>
</dbReference>
<evidence type="ECO:0000256" key="1">
    <source>
        <dbReference type="ARBA" id="ARBA00004141"/>
    </source>
</evidence>
<evidence type="ECO:0000313" key="8">
    <source>
        <dbReference type="Proteomes" id="UP000282311"/>
    </source>
</evidence>
<dbReference type="GO" id="GO:0016020">
    <property type="term" value="C:membrane"/>
    <property type="evidence" value="ECO:0007669"/>
    <property type="project" value="UniProtKB-SubCell"/>
</dbReference>
<keyword evidence="5 6" id="KW-0472">Membrane</keyword>
<gene>
    <name evidence="7" type="ORF">D7M11_10405</name>
</gene>
<dbReference type="AlphaFoldDB" id="A0A3B0CIA9"/>
<evidence type="ECO:0000256" key="2">
    <source>
        <dbReference type="ARBA" id="ARBA00009012"/>
    </source>
</evidence>
<evidence type="ECO:0000256" key="5">
    <source>
        <dbReference type="ARBA" id="ARBA00023136"/>
    </source>
</evidence>
<proteinExistence type="inferred from homology"/>
<comment type="similarity">
    <text evidence="2">Belongs to the TMEM19 family.</text>
</comment>
<dbReference type="PANTHER" id="PTHR13353">
    <property type="entry name" value="TRANSMEMBRANE PROTEIN 19"/>
    <property type="match status" value="1"/>
</dbReference>
<feature type="transmembrane region" description="Helical" evidence="6">
    <location>
        <begin position="260"/>
        <end position="284"/>
    </location>
</feature>